<evidence type="ECO:0000313" key="14">
    <source>
        <dbReference type="EMBL" id="TDO19295.1"/>
    </source>
</evidence>
<dbReference type="Pfam" id="PF13715">
    <property type="entry name" value="CarbopepD_reg_2"/>
    <property type="match status" value="1"/>
</dbReference>
<feature type="domain" description="TonB-dependent receptor-like beta-barrel" evidence="12">
    <location>
        <begin position="426"/>
        <end position="901"/>
    </location>
</feature>
<keyword evidence="11" id="KW-0732">Signal</keyword>
<evidence type="ECO:0000256" key="2">
    <source>
        <dbReference type="ARBA" id="ARBA00022448"/>
    </source>
</evidence>
<dbReference type="Gene3D" id="2.40.170.20">
    <property type="entry name" value="TonB-dependent receptor, beta-barrel domain"/>
    <property type="match status" value="1"/>
</dbReference>
<dbReference type="InterPro" id="IPR023996">
    <property type="entry name" value="TonB-dep_OMP_SusC/RagA"/>
</dbReference>
<evidence type="ECO:0000259" key="12">
    <source>
        <dbReference type="Pfam" id="PF00593"/>
    </source>
</evidence>
<dbReference type="RefSeq" id="WP_133559132.1">
    <property type="nucleotide sequence ID" value="NZ_SNWM01000007.1"/>
</dbReference>
<dbReference type="InterPro" id="IPR000531">
    <property type="entry name" value="Beta-barrel_TonB"/>
</dbReference>
<evidence type="ECO:0000256" key="5">
    <source>
        <dbReference type="ARBA" id="ARBA00023077"/>
    </source>
</evidence>
<dbReference type="InterPro" id="IPR036942">
    <property type="entry name" value="Beta-barrel_TonB_sf"/>
</dbReference>
<dbReference type="Proteomes" id="UP000295499">
    <property type="component" value="Unassembled WGS sequence"/>
</dbReference>
<reference evidence="14 15" key="1">
    <citation type="submission" date="2019-03" db="EMBL/GenBank/DDBJ databases">
        <title>Genomic Encyclopedia of Archaeal and Bacterial Type Strains, Phase II (KMG-II): from individual species to whole genera.</title>
        <authorList>
            <person name="Goeker M."/>
        </authorList>
    </citation>
    <scope>NUCLEOTIDE SEQUENCE [LARGE SCALE GENOMIC DNA]</scope>
    <source>
        <strain evidence="14 15">DSM 19034</strain>
    </source>
</reference>
<feature type="region of interest" description="Disordered" evidence="10">
    <location>
        <begin position="909"/>
        <end position="929"/>
    </location>
</feature>
<keyword evidence="5 9" id="KW-0798">TonB box</keyword>
<comment type="subcellular location">
    <subcellularLocation>
        <location evidence="1 8">Cell outer membrane</location>
        <topology evidence="1 8">Multi-pass membrane protein</topology>
    </subcellularLocation>
</comment>
<evidence type="ECO:0000256" key="1">
    <source>
        <dbReference type="ARBA" id="ARBA00004571"/>
    </source>
</evidence>
<evidence type="ECO:0000256" key="8">
    <source>
        <dbReference type="PROSITE-ProRule" id="PRU01360"/>
    </source>
</evidence>
<keyword evidence="7 8" id="KW-0998">Cell outer membrane</keyword>
<keyword evidence="3 8" id="KW-1134">Transmembrane beta strand</keyword>
<name>A0A4R6IEF8_9SPHI</name>
<gene>
    <name evidence="14" type="ORF">CLV32_4534</name>
</gene>
<dbReference type="Pfam" id="PF07715">
    <property type="entry name" value="Plug"/>
    <property type="match status" value="1"/>
</dbReference>
<protein>
    <submittedName>
        <fullName evidence="14">TonB-linked SusC/RagA family outer membrane protein</fullName>
    </submittedName>
</protein>
<feature type="domain" description="TonB-dependent receptor plug" evidence="13">
    <location>
        <begin position="117"/>
        <end position="221"/>
    </location>
</feature>
<dbReference type="InterPro" id="IPR037066">
    <property type="entry name" value="Plug_dom_sf"/>
</dbReference>
<dbReference type="Pfam" id="PF00593">
    <property type="entry name" value="TonB_dep_Rec_b-barrel"/>
    <property type="match status" value="1"/>
</dbReference>
<dbReference type="EMBL" id="SNWM01000007">
    <property type="protein sequence ID" value="TDO19295.1"/>
    <property type="molecule type" value="Genomic_DNA"/>
</dbReference>
<evidence type="ECO:0000256" key="7">
    <source>
        <dbReference type="ARBA" id="ARBA00023237"/>
    </source>
</evidence>
<evidence type="ECO:0000313" key="15">
    <source>
        <dbReference type="Proteomes" id="UP000295499"/>
    </source>
</evidence>
<dbReference type="InterPro" id="IPR008969">
    <property type="entry name" value="CarboxyPept-like_regulatory"/>
</dbReference>
<feature type="signal peptide" evidence="11">
    <location>
        <begin position="1"/>
        <end position="20"/>
    </location>
</feature>
<evidence type="ECO:0000256" key="9">
    <source>
        <dbReference type="RuleBase" id="RU003357"/>
    </source>
</evidence>
<feature type="chain" id="PRO_5020240254" evidence="11">
    <location>
        <begin position="21"/>
        <end position="1043"/>
    </location>
</feature>
<evidence type="ECO:0000256" key="11">
    <source>
        <dbReference type="SAM" id="SignalP"/>
    </source>
</evidence>
<comment type="similarity">
    <text evidence="8 9">Belongs to the TonB-dependent receptor family.</text>
</comment>
<dbReference type="AlphaFoldDB" id="A0A4R6IEF8"/>
<dbReference type="InterPro" id="IPR012910">
    <property type="entry name" value="Plug_dom"/>
</dbReference>
<keyword evidence="2 8" id="KW-0813">Transport</keyword>
<accession>A0A4R6IEF8</accession>
<dbReference type="SUPFAM" id="SSF49464">
    <property type="entry name" value="Carboxypeptidase regulatory domain-like"/>
    <property type="match status" value="1"/>
</dbReference>
<dbReference type="Gene3D" id="2.60.40.1120">
    <property type="entry name" value="Carboxypeptidase-like, regulatory domain"/>
    <property type="match status" value="1"/>
</dbReference>
<sequence>MKKLILSLFMVVLVAAAAMAQNRTVTGTVTGKDDGLPLPGVTVRAKGTRIGTTTGSNGTFSISVPENITSLDISYLGYLPQTVAITGSSVSVSLLTDTKTLGEVVITSALGISRTERSIGTAQQSLKGSELTQTKQPDLGTALAGKIAGVQVLGGSGARFGTSSIRVRGISSIDGGRDALYVVDGVVVPSTSVNMDDVEDLTVLKGPAATSLYGQRGDAGVVVIKTKRALRQGLGIEVNHTTTFENVATLPKYQNEYGGGASQVWNKFTYNAATDAPALAAMNGARYYDYSVDESWGPKFDGQPYAPWYAWNKYDPQYAQQQAWVAQPNNVRDFYETGIQNNSNVAVSQATDKFNGRASYTNINQTGVSPNTKMDQNRVGVNATFTPIPKLIFNTQVNFNVINYFNRPAEGYGNQTTGSFSQWFHRDLEIDKLKNFRNPDGTFTTWNIGGPRSLGPKYWDNPYVESYLNTAVNNSSRVFGLMSATYKIIPEVSIDFTAKGNYSNGFTDSRVNSGTLNLEKYTTGQSRSRENNFVLDALFNKKFGQFSVNAGAFGELRINRAENLNSSTAGGFTVPNYYNISASKDRPVATNTSSDKKVRSAYGFISTSYNNLLFLDLNIRNDWSSSLPDANNSYLYGGGSLAFVFTDLLPKNNFLSFGKATVSAGRTGSDLDPYNIYQTYSSNGFYGTNPSLTVPNQIPNANLKPALSTAYEAGIDLRFIKDRLRFSFNYYNRSSKDQIISLSLPSSTGFSTALVNAGEIKSHGIEFTLGGTPIRTKDVTWDINANFARSRNKIVALYPGLDNFPYDSFGYTGTPRINVERRVGQEWGSIVTTGIKRNADGVALIDDDGFPILEDNHNLGSFVPDLTGGLTTSVTYKQFTAGVSVDFQIGGKLFSVTRGNTFGSGLAEETAGLNDKGNPKRDDPANGGGILIPGVRASNGQPNTTYIGAQDYYEGYIPYAWEEQTYKATYVKLREVSIGYTLPASFASKIKASRASLTLVARNPWLIYTAVPGIDPSESAGSWIEGGQLPGTRTIGLNLKVTF</sequence>
<evidence type="ECO:0000256" key="4">
    <source>
        <dbReference type="ARBA" id="ARBA00022692"/>
    </source>
</evidence>
<keyword evidence="4 8" id="KW-0812">Transmembrane</keyword>
<dbReference type="Gene3D" id="2.170.130.10">
    <property type="entry name" value="TonB-dependent receptor, plug domain"/>
    <property type="match status" value="1"/>
</dbReference>
<dbReference type="InterPro" id="IPR039426">
    <property type="entry name" value="TonB-dep_rcpt-like"/>
</dbReference>
<evidence type="ECO:0000259" key="13">
    <source>
        <dbReference type="Pfam" id="PF07715"/>
    </source>
</evidence>
<keyword evidence="15" id="KW-1185">Reference proteome</keyword>
<evidence type="ECO:0000256" key="10">
    <source>
        <dbReference type="SAM" id="MobiDB-lite"/>
    </source>
</evidence>
<dbReference type="PROSITE" id="PS52016">
    <property type="entry name" value="TONB_DEPENDENT_REC_3"/>
    <property type="match status" value="1"/>
</dbReference>
<dbReference type="OrthoDB" id="9768177at2"/>
<evidence type="ECO:0000256" key="3">
    <source>
        <dbReference type="ARBA" id="ARBA00022452"/>
    </source>
</evidence>
<dbReference type="GO" id="GO:0009279">
    <property type="term" value="C:cell outer membrane"/>
    <property type="evidence" value="ECO:0007669"/>
    <property type="project" value="UniProtKB-SubCell"/>
</dbReference>
<proteinExistence type="inferred from homology"/>
<dbReference type="NCBIfam" id="TIGR04056">
    <property type="entry name" value="OMP_RagA_SusC"/>
    <property type="match status" value="1"/>
</dbReference>
<organism evidence="14 15">
    <name type="scientific">Pedobacter duraquae</name>
    <dbReference type="NCBI Taxonomy" id="425511"/>
    <lineage>
        <taxon>Bacteria</taxon>
        <taxon>Pseudomonadati</taxon>
        <taxon>Bacteroidota</taxon>
        <taxon>Sphingobacteriia</taxon>
        <taxon>Sphingobacteriales</taxon>
        <taxon>Sphingobacteriaceae</taxon>
        <taxon>Pedobacter</taxon>
    </lineage>
</organism>
<dbReference type="SUPFAM" id="SSF56935">
    <property type="entry name" value="Porins"/>
    <property type="match status" value="1"/>
</dbReference>
<evidence type="ECO:0000256" key="6">
    <source>
        <dbReference type="ARBA" id="ARBA00023136"/>
    </source>
</evidence>
<keyword evidence="6 8" id="KW-0472">Membrane</keyword>
<comment type="caution">
    <text evidence="14">The sequence shown here is derived from an EMBL/GenBank/DDBJ whole genome shotgun (WGS) entry which is preliminary data.</text>
</comment>